<evidence type="ECO:0000256" key="2">
    <source>
        <dbReference type="ARBA" id="ARBA00022490"/>
    </source>
</evidence>
<dbReference type="InterPro" id="IPR027417">
    <property type="entry name" value="P-loop_NTPase"/>
</dbReference>
<evidence type="ECO:0000259" key="8">
    <source>
        <dbReference type="PROSITE" id="PS50067"/>
    </source>
</evidence>
<dbReference type="PROSITE" id="PS50067">
    <property type="entry name" value="KINESIN_MOTOR_2"/>
    <property type="match status" value="1"/>
</dbReference>
<feature type="region of interest" description="Disordered" evidence="7">
    <location>
        <begin position="521"/>
        <end position="542"/>
    </location>
</feature>
<comment type="similarity">
    <text evidence="5">Belongs to the TRAFAC class myosin-kinesin ATPase superfamily. Kinesin family.</text>
</comment>
<keyword evidence="2" id="KW-0963">Cytoplasm</keyword>
<keyword evidence="5" id="KW-0067">ATP-binding</keyword>
<dbReference type="PANTHER" id="PTHR47970">
    <property type="entry name" value="KINESIN-LIKE PROTEIN KIF11"/>
    <property type="match status" value="1"/>
</dbReference>
<name>A0AAU9JBJ3_9CILI</name>
<protein>
    <recommendedName>
        <fullName evidence="8">Kinesin motor domain-containing protein</fullName>
    </recommendedName>
</protein>
<reference evidence="9" key="1">
    <citation type="submission" date="2021-09" db="EMBL/GenBank/DDBJ databases">
        <authorList>
            <consortium name="AG Swart"/>
            <person name="Singh M."/>
            <person name="Singh A."/>
            <person name="Seah K."/>
            <person name="Emmerich C."/>
        </authorList>
    </citation>
    <scope>NUCLEOTIDE SEQUENCE</scope>
    <source>
        <strain evidence="9">ATCC30299</strain>
    </source>
</reference>
<evidence type="ECO:0000256" key="3">
    <source>
        <dbReference type="ARBA" id="ARBA00023175"/>
    </source>
</evidence>
<evidence type="ECO:0000256" key="5">
    <source>
        <dbReference type="PROSITE-ProRule" id="PRU00283"/>
    </source>
</evidence>
<feature type="region of interest" description="Disordered" evidence="7">
    <location>
        <begin position="383"/>
        <end position="419"/>
    </location>
</feature>
<dbReference type="GO" id="GO:0003777">
    <property type="term" value="F:microtubule motor activity"/>
    <property type="evidence" value="ECO:0007669"/>
    <property type="project" value="InterPro"/>
</dbReference>
<comment type="caution">
    <text evidence="9">The sequence shown here is derived from an EMBL/GenBank/DDBJ whole genome shotgun (WGS) entry which is preliminary data.</text>
</comment>
<dbReference type="AlphaFoldDB" id="A0AAU9JBJ3"/>
<accession>A0AAU9JBJ3</accession>
<sequence length="963" mass="111111">MSKSLKVICRIRPPLHEENPINVESITLTYRNQNFTFDTLYSDISSQAEIYDNEVENFTKDLFKGKNSCVILFGTSDSGKSYTLRGSEGKNRGVLVRCTERILSMIERERSHGRDLEVRASVTQFYNDVISDLMVYNSRGLSVVNGSIPRIENLTEHPIRRANDLFSHLHHALQVRKVLLKPDPKLKTKSHFAVFLTLYEVQANKEIGSIAFVDLAASENASNDQKVFKENCLSQDEKKNIAKTFNALSKVLTSDENIWRENSLILSLKKYIESQTLLCCNITTNPSLAKHTMAALKYVSRIKGIPSRESEIPLIDEIKRIKQEIKDFRVDSQEPSLDWLSDKEIIINQIQQQLSSVSKDMASTYFGECESIKNELASLRNKLSDRSPGLPSRIHTNESSLHMRESPPIRPQSSHEATRECFTDRNFPNELREENDILRSKLQNSQAQLNLHLKKIDEMSIQIKERDIKIANDSLKITELQRVLRDQENLISDQAERLIEGQVKSAELYAKVQEYALRLQQTGSAKPPTNPHSKSPTPDIADSRIKELEKQLLKEREIHNSQVSQLHALLEKEKQANEAYRYSPVPGESPSLTNSEWKKQLKEKKKNISELEKQVQNLQGALNEASFKAGVEAKDRKKYEEENIAMRNRVSELLGNNNGLEGKYEILRIRSEELETNWLAARQEAETRKMKNKSLRNKLKEMQKLMDMEKDEILLLKKEAEELRFSLSDLNEENEKLNQDNQINEEEKRAIQQEVEHLNKVLEETSQKLSKQENALGNMGSKQDLEFLEGEIKKKSKKIKQLKQVNQELMEKINDSDNKLNSEKNGLMQERDNILAELEAYRNGQVHELSIVENQVNMIEQELIKLKEQNKVLLLREQEIMKELRSSEAAKMKYKDKCCELKEQLNDLESYVAETETHLKNLIEQQKKDLIGLKTNEDKNQAVTSRLRALEDIQNLIKAHKNQ</sequence>
<keyword evidence="3 5" id="KW-0505">Motor protein</keyword>
<organism evidence="9 10">
    <name type="scientific">Blepharisma stoltei</name>
    <dbReference type="NCBI Taxonomy" id="1481888"/>
    <lineage>
        <taxon>Eukaryota</taxon>
        <taxon>Sar</taxon>
        <taxon>Alveolata</taxon>
        <taxon>Ciliophora</taxon>
        <taxon>Postciliodesmatophora</taxon>
        <taxon>Heterotrichea</taxon>
        <taxon>Heterotrichida</taxon>
        <taxon>Blepharismidae</taxon>
        <taxon>Blepharisma</taxon>
    </lineage>
</organism>
<keyword evidence="4" id="KW-0206">Cytoskeleton</keyword>
<keyword evidence="6" id="KW-0175">Coiled coil</keyword>
<feature type="coiled-coil region" evidence="6">
    <location>
        <begin position="594"/>
        <end position="819"/>
    </location>
</feature>
<evidence type="ECO:0000256" key="4">
    <source>
        <dbReference type="ARBA" id="ARBA00023212"/>
    </source>
</evidence>
<feature type="coiled-coil region" evidence="6">
    <location>
        <begin position="849"/>
        <end position="876"/>
    </location>
</feature>
<dbReference type="InterPro" id="IPR047149">
    <property type="entry name" value="KIF11-like"/>
</dbReference>
<gene>
    <name evidence="9" type="ORF">BSTOLATCC_MIC27531</name>
</gene>
<dbReference type="InterPro" id="IPR001752">
    <property type="entry name" value="Kinesin_motor_dom"/>
</dbReference>
<dbReference type="SMART" id="SM00129">
    <property type="entry name" value="KISc"/>
    <property type="match status" value="1"/>
</dbReference>
<keyword evidence="10" id="KW-1185">Reference proteome</keyword>
<feature type="binding site" evidence="5">
    <location>
        <begin position="74"/>
        <end position="81"/>
    </location>
    <ligand>
        <name>ATP</name>
        <dbReference type="ChEBI" id="CHEBI:30616"/>
    </ligand>
</feature>
<keyword evidence="5" id="KW-0547">Nucleotide-binding</keyword>
<dbReference type="GO" id="GO:0007018">
    <property type="term" value="P:microtubule-based movement"/>
    <property type="evidence" value="ECO:0007669"/>
    <property type="project" value="InterPro"/>
</dbReference>
<dbReference type="GO" id="GO:0005856">
    <property type="term" value="C:cytoskeleton"/>
    <property type="evidence" value="ECO:0007669"/>
    <property type="project" value="UniProtKB-SubCell"/>
</dbReference>
<dbReference type="GO" id="GO:0005524">
    <property type="term" value="F:ATP binding"/>
    <property type="evidence" value="ECO:0007669"/>
    <property type="project" value="UniProtKB-UniRule"/>
</dbReference>
<proteinExistence type="inferred from homology"/>
<dbReference type="PRINTS" id="PR00380">
    <property type="entry name" value="KINESINHEAVY"/>
</dbReference>
<feature type="domain" description="Kinesin motor" evidence="8">
    <location>
        <begin position="4"/>
        <end position="222"/>
    </location>
</feature>
<dbReference type="Gene3D" id="3.40.850.10">
    <property type="entry name" value="Kinesin motor domain"/>
    <property type="match status" value="1"/>
</dbReference>
<evidence type="ECO:0000256" key="7">
    <source>
        <dbReference type="SAM" id="MobiDB-lite"/>
    </source>
</evidence>
<dbReference type="GO" id="GO:0008017">
    <property type="term" value="F:microtubule binding"/>
    <property type="evidence" value="ECO:0007669"/>
    <property type="project" value="InterPro"/>
</dbReference>
<evidence type="ECO:0000313" key="10">
    <source>
        <dbReference type="Proteomes" id="UP001162131"/>
    </source>
</evidence>
<evidence type="ECO:0000256" key="1">
    <source>
        <dbReference type="ARBA" id="ARBA00004245"/>
    </source>
</evidence>
<dbReference type="SUPFAM" id="SSF52540">
    <property type="entry name" value="P-loop containing nucleoside triphosphate hydrolases"/>
    <property type="match status" value="1"/>
</dbReference>
<evidence type="ECO:0000256" key="6">
    <source>
        <dbReference type="SAM" id="Coils"/>
    </source>
</evidence>
<dbReference type="Proteomes" id="UP001162131">
    <property type="component" value="Unassembled WGS sequence"/>
</dbReference>
<comment type="subcellular location">
    <subcellularLocation>
        <location evidence="1">Cytoplasm</location>
        <location evidence="1">Cytoskeleton</location>
    </subcellularLocation>
</comment>
<dbReference type="InterPro" id="IPR036961">
    <property type="entry name" value="Kinesin_motor_dom_sf"/>
</dbReference>
<evidence type="ECO:0000313" key="9">
    <source>
        <dbReference type="EMBL" id="CAG9320958.1"/>
    </source>
</evidence>
<dbReference type="EMBL" id="CAJZBQ010000027">
    <property type="protein sequence ID" value="CAG9320958.1"/>
    <property type="molecule type" value="Genomic_DNA"/>
</dbReference>
<dbReference type="Pfam" id="PF00225">
    <property type="entry name" value="Kinesin"/>
    <property type="match status" value="1"/>
</dbReference>